<dbReference type="Proteomes" id="UP000054558">
    <property type="component" value="Unassembled WGS sequence"/>
</dbReference>
<name>A0A1Y1IYZ8_KLENI</name>
<feature type="non-terminal residue" evidence="2">
    <location>
        <position position="1"/>
    </location>
</feature>
<gene>
    <name evidence="2" type="ORF">KFL_016450010</name>
</gene>
<organism evidence="2 3">
    <name type="scientific">Klebsormidium nitens</name>
    <name type="common">Green alga</name>
    <name type="synonym">Ulothrix nitens</name>
    <dbReference type="NCBI Taxonomy" id="105231"/>
    <lineage>
        <taxon>Eukaryota</taxon>
        <taxon>Viridiplantae</taxon>
        <taxon>Streptophyta</taxon>
        <taxon>Klebsormidiophyceae</taxon>
        <taxon>Klebsormidiales</taxon>
        <taxon>Klebsormidiaceae</taxon>
        <taxon>Klebsormidium</taxon>
    </lineage>
</organism>
<accession>A0A1Y1IYZ8</accession>
<keyword evidence="3" id="KW-1185">Reference proteome</keyword>
<evidence type="ECO:0000256" key="1">
    <source>
        <dbReference type="SAM" id="MobiDB-lite"/>
    </source>
</evidence>
<dbReference type="EMBL" id="DF238594">
    <property type="protein sequence ID" value="GAQ93558.1"/>
    <property type="molecule type" value="Genomic_DNA"/>
</dbReference>
<evidence type="ECO:0000313" key="3">
    <source>
        <dbReference type="Proteomes" id="UP000054558"/>
    </source>
</evidence>
<proteinExistence type="predicted"/>
<reference evidence="2 3" key="1">
    <citation type="journal article" date="2014" name="Nat. Commun.">
        <title>Klebsormidium flaccidum genome reveals primary factors for plant terrestrial adaptation.</title>
        <authorList>
            <person name="Hori K."/>
            <person name="Maruyama F."/>
            <person name="Fujisawa T."/>
            <person name="Togashi T."/>
            <person name="Yamamoto N."/>
            <person name="Seo M."/>
            <person name="Sato S."/>
            <person name="Yamada T."/>
            <person name="Mori H."/>
            <person name="Tajima N."/>
            <person name="Moriyama T."/>
            <person name="Ikeuchi M."/>
            <person name="Watanabe M."/>
            <person name="Wada H."/>
            <person name="Kobayashi K."/>
            <person name="Saito M."/>
            <person name="Masuda T."/>
            <person name="Sasaki-Sekimoto Y."/>
            <person name="Mashiguchi K."/>
            <person name="Awai K."/>
            <person name="Shimojima M."/>
            <person name="Masuda S."/>
            <person name="Iwai M."/>
            <person name="Nobusawa T."/>
            <person name="Narise T."/>
            <person name="Kondo S."/>
            <person name="Saito H."/>
            <person name="Sato R."/>
            <person name="Murakawa M."/>
            <person name="Ihara Y."/>
            <person name="Oshima-Yamada Y."/>
            <person name="Ohtaka K."/>
            <person name="Satoh M."/>
            <person name="Sonobe K."/>
            <person name="Ishii M."/>
            <person name="Ohtani R."/>
            <person name="Kanamori-Sato M."/>
            <person name="Honoki R."/>
            <person name="Miyazaki D."/>
            <person name="Mochizuki H."/>
            <person name="Umetsu J."/>
            <person name="Higashi K."/>
            <person name="Shibata D."/>
            <person name="Kamiya Y."/>
            <person name="Sato N."/>
            <person name="Nakamura Y."/>
            <person name="Tabata S."/>
            <person name="Ida S."/>
            <person name="Kurokawa K."/>
            <person name="Ohta H."/>
        </authorList>
    </citation>
    <scope>NUCLEOTIDE SEQUENCE [LARGE SCALE GENOMIC DNA]</scope>
    <source>
        <strain evidence="2 3">NIES-2285</strain>
    </source>
</reference>
<dbReference type="AlphaFoldDB" id="A0A1Y1IYZ8"/>
<protein>
    <submittedName>
        <fullName evidence="2">Uncharacterized protein</fullName>
    </submittedName>
</protein>
<sequence length="89" mass="9773">GDFLLHGGRILHPRRRLSPPWGENSPPAEEIFSPPGWGEFSSTGEEGVETDGSPPPGEKWGRQVGRHVSPGSPPLRPPRWRQPIPPVMP</sequence>
<dbReference type="OMA" id="PPWGENS"/>
<evidence type="ECO:0000313" key="2">
    <source>
        <dbReference type="EMBL" id="GAQ93558.1"/>
    </source>
</evidence>
<feature type="region of interest" description="Disordered" evidence="1">
    <location>
        <begin position="1"/>
        <end position="89"/>
    </location>
</feature>